<accession>A0A420XTH7</accession>
<comment type="subcellular location">
    <subcellularLocation>
        <location evidence="1 4">Bacterial flagellum basal body</location>
    </subcellularLocation>
</comment>
<dbReference type="GO" id="GO:0005198">
    <property type="term" value="F:structural molecule activity"/>
    <property type="evidence" value="ECO:0007669"/>
    <property type="project" value="UniProtKB-UniRule"/>
</dbReference>
<dbReference type="AlphaFoldDB" id="A0A420XTH7"/>
<evidence type="ECO:0000256" key="5">
    <source>
        <dbReference type="NCBIfam" id="TIGR00205"/>
    </source>
</evidence>
<dbReference type="GO" id="GO:0003774">
    <property type="term" value="F:cytoskeletal motor activity"/>
    <property type="evidence" value="ECO:0007669"/>
    <property type="project" value="InterPro"/>
</dbReference>
<dbReference type="Pfam" id="PF02049">
    <property type="entry name" value="FliE"/>
    <property type="match status" value="1"/>
</dbReference>
<dbReference type="Proteomes" id="UP000281955">
    <property type="component" value="Unassembled WGS sequence"/>
</dbReference>
<keyword evidence="6" id="KW-0282">Flagellum</keyword>
<evidence type="ECO:0000313" key="6">
    <source>
        <dbReference type="EMBL" id="RKS80136.1"/>
    </source>
</evidence>
<keyword evidence="6" id="KW-0966">Cell projection</keyword>
<dbReference type="GO" id="GO:0071973">
    <property type="term" value="P:bacterial-type flagellum-dependent cell motility"/>
    <property type="evidence" value="ECO:0007669"/>
    <property type="project" value="InterPro"/>
</dbReference>
<proteinExistence type="inferred from homology"/>
<dbReference type="PANTHER" id="PTHR34653">
    <property type="match status" value="1"/>
</dbReference>
<dbReference type="InParanoid" id="A0A420XTH7"/>
<gene>
    <name evidence="4" type="primary">fliE</name>
    <name evidence="6" type="ORF">CLV35_0557</name>
</gene>
<dbReference type="PRINTS" id="PR01006">
    <property type="entry name" value="FLGHOOKFLIE"/>
</dbReference>
<dbReference type="NCBIfam" id="TIGR00205">
    <property type="entry name" value="fliE"/>
    <property type="match status" value="1"/>
</dbReference>
<dbReference type="EMBL" id="RBWV01000009">
    <property type="protein sequence ID" value="RKS80136.1"/>
    <property type="molecule type" value="Genomic_DNA"/>
</dbReference>
<dbReference type="HAMAP" id="MF_00724">
    <property type="entry name" value="FliE"/>
    <property type="match status" value="1"/>
</dbReference>
<evidence type="ECO:0000256" key="3">
    <source>
        <dbReference type="ARBA" id="ARBA00023143"/>
    </source>
</evidence>
<keyword evidence="7" id="KW-1185">Reference proteome</keyword>
<sequence>MSIAPISFAGALGGVTKAAGAGAAGGVGAGSDSGASFGSILAQGLQSLQNAQTKQDTLAVQAATGDLTNVHDYTVAAAEAKLATSLTVALRDKAVGAFNEIMRMQA</sequence>
<evidence type="ECO:0000256" key="4">
    <source>
        <dbReference type="HAMAP-Rule" id="MF_00724"/>
    </source>
</evidence>
<dbReference type="PANTHER" id="PTHR34653:SF1">
    <property type="entry name" value="FLAGELLAR HOOK-BASAL BODY COMPLEX PROTEIN FLIE"/>
    <property type="match status" value="1"/>
</dbReference>
<keyword evidence="6" id="KW-0969">Cilium</keyword>
<protein>
    <recommendedName>
        <fullName evidence="4 5">Flagellar hook-basal body complex protein FliE</fullName>
    </recommendedName>
</protein>
<comment type="similarity">
    <text evidence="2 4">Belongs to the FliE family.</text>
</comment>
<dbReference type="GO" id="GO:0009425">
    <property type="term" value="C:bacterial-type flagellum basal body"/>
    <property type="evidence" value="ECO:0007669"/>
    <property type="project" value="UniProtKB-SubCell"/>
</dbReference>
<evidence type="ECO:0000313" key="7">
    <source>
        <dbReference type="Proteomes" id="UP000281955"/>
    </source>
</evidence>
<name>A0A420XTH7_9ACTN</name>
<keyword evidence="3 4" id="KW-0975">Bacterial flagellum</keyword>
<dbReference type="RefSeq" id="WP_231121403.1">
    <property type="nucleotide sequence ID" value="NZ_RBWV01000009.1"/>
</dbReference>
<organism evidence="6 7">
    <name type="scientific">Motilibacter peucedani</name>
    <dbReference type="NCBI Taxonomy" id="598650"/>
    <lineage>
        <taxon>Bacteria</taxon>
        <taxon>Bacillati</taxon>
        <taxon>Actinomycetota</taxon>
        <taxon>Actinomycetes</taxon>
        <taxon>Motilibacterales</taxon>
        <taxon>Motilibacteraceae</taxon>
        <taxon>Motilibacter</taxon>
    </lineage>
</organism>
<reference evidence="6 7" key="1">
    <citation type="submission" date="2018-10" db="EMBL/GenBank/DDBJ databases">
        <title>Genomic Encyclopedia of Archaeal and Bacterial Type Strains, Phase II (KMG-II): from individual species to whole genera.</title>
        <authorList>
            <person name="Goeker M."/>
        </authorList>
    </citation>
    <scope>NUCLEOTIDE SEQUENCE [LARGE SCALE GENOMIC DNA]</scope>
    <source>
        <strain evidence="6 7">RP-AC37</strain>
    </source>
</reference>
<evidence type="ECO:0000256" key="2">
    <source>
        <dbReference type="ARBA" id="ARBA00009272"/>
    </source>
</evidence>
<evidence type="ECO:0000256" key="1">
    <source>
        <dbReference type="ARBA" id="ARBA00004117"/>
    </source>
</evidence>
<dbReference type="InterPro" id="IPR001624">
    <property type="entry name" value="FliE"/>
</dbReference>
<comment type="caution">
    <text evidence="6">The sequence shown here is derived from an EMBL/GenBank/DDBJ whole genome shotgun (WGS) entry which is preliminary data.</text>
</comment>